<dbReference type="AlphaFoldDB" id="L5KW06"/>
<proteinExistence type="predicted"/>
<dbReference type="InParanoid" id="L5KW06"/>
<name>L5KW06_PTEAL</name>
<feature type="region of interest" description="Disordered" evidence="1">
    <location>
        <begin position="1"/>
        <end position="136"/>
    </location>
</feature>
<keyword evidence="3" id="KW-1185">Reference proteome</keyword>
<gene>
    <name evidence="2" type="ORF">PAL_GLEAN10009274</name>
</gene>
<protein>
    <submittedName>
        <fullName evidence="2">Uncharacterized protein</fullName>
    </submittedName>
</protein>
<dbReference type="Proteomes" id="UP000010552">
    <property type="component" value="Unassembled WGS sequence"/>
</dbReference>
<feature type="compositionally biased region" description="Basic and acidic residues" evidence="1">
    <location>
        <begin position="41"/>
        <end position="50"/>
    </location>
</feature>
<feature type="compositionally biased region" description="Polar residues" evidence="1">
    <location>
        <begin position="103"/>
        <end position="121"/>
    </location>
</feature>
<feature type="compositionally biased region" description="Basic and acidic residues" evidence="1">
    <location>
        <begin position="19"/>
        <end position="32"/>
    </location>
</feature>
<evidence type="ECO:0000313" key="2">
    <source>
        <dbReference type="EMBL" id="ELK15171.1"/>
    </source>
</evidence>
<accession>L5KW06</accession>
<evidence type="ECO:0000313" key="3">
    <source>
        <dbReference type="Proteomes" id="UP000010552"/>
    </source>
</evidence>
<feature type="compositionally biased region" description="Polar residues" evidence="1">
    <location>
        <begin position="70"/>
        <end position="89"/>
    </location>
</feature>
<evidence type="ECO:0000256" key="1">
    <source>
        <dbReference type="SAM" id="MobiDB-lite"/>
    </source>
</evidence>
<sequence length="165" mass="18750">MLERYASAWSQELAGKPGWRQERKWTQDDHFPARCAPSSHNAHERSHLDFPGEGAQGRLWLRAHKPGEGSESTSALHESSVRVQRQTPVPLSEVLQKPREGSESTSALHESSVRVQRQTPVPLSRRRKQQQRTKAALQLSCHLGNARVQHQAERQRLVKIFPESS</sequence>
<organism evidence="2 3">
    <name type="scientific">Pteropus alecto</name>
    <name type="common">Black flying fox</name>
    <dbReference type="NCBI Taxonomy" id="9402"/>
    <lineage>
        <taxon>Eukaryota</taxon>
        <taxon>Metazoa</taxon>
        <taxon>Chordata</taxon>
        <taxon>Craniata</taxon>
        <taxon>Vertebrata</taxon>
        <taxon>Euteleostomi</taxon>
        <taxon>Mammalia</taxon>
        <taxon>Eutheria</taxon>
        <taxon>Laurasiatheria</taxon>
        <taxon>Chiroptera</taxon>
        <taxon>Yinpterochiroptera</taxon>
        <taxon>Pteropodoidea</taxon>
        <taxon>Pteropodidae</taxon>
        <taxon>Pteropodinae</taxon>
        <taxon>Pteropus</taxon>
    </lineage>
</organism>
<dbReference type="EMBL" id="KB030552">
    <property type="protein sequence ID" value="ELK15171.1"/>
    <property type="molecule type" value="Genomic_DNA"/>
</dbReference>
<reference evidence="3" key="1">
    <citation type="journal article" date="2013" name="Science">
        <title>Comparative analysis of bat genomes provides insight into the evolution of flight and immunity.</title>
        <authorList>
            <person name="Zhang G."/>
            <person name="Cowled C."/>
            <person name="Shi Z."/>
            <person name="Huang Z."/>
            <person name="Bishop-Lilly K.A."/>
            <person name="Fang X."/>
            <person name="Wynne J.W."/>
            <person name="Xiong Z."/>
            <person name="Baker M.L."/>
            <person name="Zhao W."/>
            <person name="Tachedjian M."/>
            <person name="Zhu Y."/>
            <person name="Zhou P."/>
            <person name="Jiang X."/>
            <person name="Ng J."/>
            <person name="Yang L."/>
            <person name="Wu L."/>
            <person name="Xiao J."/>
            <person name="Feng Y."/>
            <person name="Chen Y."/>
            <person name="Sun X."/>
            <person name="Zhang Y."/>
            <person name="Marsh G.A."/>
            <person name="Crameri G."/>
            <person name="Broder C.C."/>
            <person name="Frey K.G."/>
            <person name="Wang L.F."/>
            <person name="Wang J."/>
        </authorList>
    </citation>
    <scope>NUCLEOTIDE SEQUENCE [LARGE SCALE GENOMIC DNA]</scope>
</reference>